<dbReference type="GO" id="GO:0020037">
    <property type="term" value="F:heme binding"/>
    <property type="evidence" value="ECO:0007669"/>
    <property type="project" value="InterPro"/>
</dbReference>
<feature type="transmembrane region" description="Helical" evidence="1">
    <location>
        <begin position="318"/>
        <end position="341"/>
    </location>
</feature>
<feature type="non-terminal residue" evidence="2">
    <location>
        <position position="1"/>
    </location>
</feature>
<sequence>DLLNILIFTVLLYTAKFYFDYFTRDNPLPGPFPLPLIGSLYTYHGNAVQWGIKLHKTYGELFEVWFGTQRQIFLNEHRQLEKLHQPNLKNNFIIHISRNKGLEKYGVMNSGLLFNLDFEKWKQIRKELNRTMTSQRFQKETIVVVQNLFDEMTKYWEKLEHEQVDLSIWVHRLFSDHFFLTTTGISCQLLAQEFNTQCTDAQKLSIRQETVDFSKSITGRQRIHNEALQFFILSPEIVWRFILRKLTNKYLENRLNFYQQFDSIIEKRLEQIMNGDTLEYKDSAISTMINMEIEHQSTLETESKLPNRLINVANIREALITVLGASIATTVSAFLFLIEYVGRNPNVEKKLLEELFAIHGTDPNSPIEFDKLQKMIYTEAVIYES</sequence>
<evidence type="ECO:0000313" key="3">
    <source>
        <dbReference type="Proteomes" id="UP000789508"/>
    </source>
</evidence>
<dbReference type="EMBL" id="CAJVPS010016450">
    <property type="protein sequence ID" value="CAG8690000.1"/>
    <property type="molecule type" value="Genomic_DNA"/>
</dbReference>
<name>A0A9N9HM02_9GLOM</name>
<keyword evidence="1" id="KW-0472">Membrane</keyword>
<evidence type="ECO:0000256" key="1">
    <source>
        <dbReference type="SAM" id="Phobius"/>
    </source>
</evidence>
<dbReference type="GO" id="GO:0005506">
    <property type="term" value="F:iron ion binding"/>
    <property type="evidence" value="ECO:0007669"/>
    <property type="project" value="InterPro"/>
</dbReference>
<keyword evidence="1" id="KW-1133">Transmembrane helix</keyword>
<dbReference type="InterPro" id="IPR036396">
    <property type="entry name" value="Cyt_P450_sf"/>
</dbReference>
<comment type="caution">
    <text evidence="2">The sequence shown here is derived from an EMBL/GenBank/DDBJ whole genome shotgun (WGS) entry which is preliminary data.</text>
</comment>
<dbReference type="InterPro" id="IPR002401">
    <property type="entry name" value="Cyt_P450_E_grp-I"/>
</dbReference>
<dbReference type="GO" id="GO:0004497">
    <property type="term" value="F:monooxygenase activity"/>
    <property type="evidence" value="ECO:0007669"/>
    <property type="project" value="InterPro"/>
</dbReference>
<proteinExistence type="predicted"/>
<dbReference type="PANTHER" id="PTHR24301">
    <property type="entry name" value="THROMBOXANE-A SYNTHASE"/>
    <property type="match status" value="1"/>
</dbReference>
<dbReference type="AlphaFoldDB" id="A0A9N9HM02"/>
<keyword evidence="1" id="KW-0812">Transmembrane</keyword>
<dbReference type="SUPFAM" id="SSF48264">
    <property type="entry name" value="Cytochrome P450"/>
    <property type="match status" value="1"/>
</dbReference>
<protein>
    <submittedName>
        <fullName evidence="2">4062_t:CDS:1</fullName>
    </submittedName>
</protein>
<keyword evidence="3" id="KW-1185">Reference proteome</keyword>
<dbReference type="PRINTS" id="PR00463">
    <property type="entry name" value="EP450I"/>
</dbReference>
<organism evidence="2 3">
    <name type="scientific">Ambispora leptoticha</name>
    <dbReference type="NCBI Taxonomy" id="144679"/>
    <lineage>
        <taxon>Eukaryota</taxon>
        <taxon>Fungi</taxon>
        <taxon>Fungi incertae sedis</taxon>
        <taxon>Mucoromycota</taxon>
        <taxon>Glomeromycotina</taxon>
        <taxon>Glomeromycetes</taxon>
        <taxon>Archaeosporales</taxon>
        <taxon>Ambisporaceae</taxon>
        <taxon>Ambispora</taxon>
    </lineage>
</organism>
<dbReference type="OrthoDB" id="1470350at2759"/>
<dbReference type="PANTHER" id="PTHR24301:SF2">
    <property type="entry name" value="THROMBOXANE-A SYNTHASE"/>
    <property type="match status" value="1"/>
</dbReference>
<accession>A0A9N9HM02</accession>
<dbReference type="Pfam" id="PF00067">
    <property type="entry name" value="p450"/>
    <property type="match status" value="1"/>
</dbReference>
<dbReference type="Proteomes" id="UP000789508">
    <property type="component" value="Unassembled WGS sequence"/>
</dbReference>
<dbReference type="InterPro" id="IPR001128">
    <property type="entry name" value="Cyt_P450"/>
</dbReference>
<dbReference type="GO" id="GO:0016705">
    <property type="term" value="F:oxidoreductase activity, acting on paired donors, with incorporation or reduction of molecular oxygen"/>
    <property type="evidence" value="ECO:0007669"/>
    <property type="project" value="InterPro"/>
</dbReference>
<gene>
    <name evidence="2" type="ORF">ALEPTO_LOCUS11172</name>
</gene>
<reference evidence="2" key="1">
    <citation type="submission" date="2021-06" db="EMBL/GenBank/DDBJ databases">
        <authorList>
            <person name="Kallberg Y."/>
            <person name="Tangrot J."/>
            <person name="Rosling A."/>
        </authorList>
    </citation>
    <scope>NUCLEOTIDE SEQUENCE</scope>
    <source>
        <strain evidence="2">FL130A</strain>
    </source>
</reference>
<dbReference type="Gene3D" id="1.10.630.10">
    <property type="entry name" value="Cytochrome P450"/>
    <property type="match status" value="1"/>
</dbReference>
<evidence type="ECO:0000313" key="2">
    <source>
        <dbReference type="EMBL" id="CAG8690000.1"/>
    </source>
</evidence>
<feature type="non-terminal residue" evidence="2">
    <location>
        <position position="385"/>
    </location>
</feature>